<evidence type="ECO:0000313" key="1">
    <source>
        <dbReference type="EMBL" id="RYP03793.1"/>
    </source>
</evidence>
<sequence>MAQSTSFQVSGLLPDGVRHAPRCRCVAIEAPEQLVQMTASVADAVSMGVIDSEKPSIVLAMLLLGGVHVLS</sequence>
<comment type="caution">
    <text evidence="1">The sequence shown here is derived from an EMBL/GenBank/DDBJ whole genome shotgun (WGS) entry which is preliminary data.</text>
</comment>
<dbReference type="AlphaFoldDB" id="A0A4Q4TEV5"/>
<organism evidence="1 2">
    <name type="scientific">Monosporascus ibericus</name>
    <dbReference type="NCBI Taxonomy" id="155417"/>
    <lineage>
        <taxon>Eukaryota</taxon>
        <taxon>Fungi</taxon>
        <taxon>Dikarya</taxon>
        <taxon>Ascomycota</taxon>
        <taxon>Pezizomycotina</taxon>
        <taxon>Sordariomycetes</taxon>
        <taxon>Xylariomycetidae</taxon>
        <taxon>Xylariales</taxon>
        <taxon>Xylariales incertae sedis</taxon>
        <taxon>Monosporascus</taxon>
    </lineage>
</organism>
<gene>
    <name evidence="1" type="ORF">DL764_004905</name>
</gene>
<name>A0A4Q4TEV5_9PEZI</name>
<dbReference type="OrthoDB" id="4650921at2759"/>
<dbReference type="Proteomes" id="UP000293360">
    <property type="component" value="Unassembled WGS sequence"/>
</dbReference>
<accession>A0A4Q4TEV5</accession>
<evidence type="ECO:0000313" key="2">
    <source>
        <dbReference type="Proteomes" id="UP000293360"/>
    </source>
</evidence>
<proteinExistence type="predicted"/>
<reference evidence="1 2" key="1">
    <citation type="submission" date="2018-06" db="EMBL/GenBank/DDBJ databases">
        <title>Complete Genomes of Monosporascus.</title>
        <authorList>
            <person name="Robinson A.J."/>
            <person name="Natvig D.O."/>
        </authorList>
    </citation>
    <scope>NUCLEOTIDE SEQUENCE [LARGE SCALE GENOMIC DNA]</scope>
    <source>
        <strain evidence="1 2">CBS 110550</strain>
    </source>
</reference>
<protein>
    <submittedName>
        <fullName evidence="1">Uncharacterized protein</fullName>
    </submittedName>
</protein>
<dbReference type="EMBL" id="QJNU01000242">
    <property type="protein sequence ID" value="RYP03793.1"/>
    <property type="molecule type" value="Genomic_DNA"/>
</dbReference>
<keyword evidence="2" id="KW-1185">Reference proteome</keyword>